<sequence>MPLSNEILPAVLASKVTATRHQVHELIDLIAELSAQVGFRCCAICKRNAGQIMGAENLMAEIEGAHRVLVPTIAFVTGLFMVYKSQFGDMTGTEQEVEMKNNMSQAKLAVQVMNRSLFLLGSSVLEFDFVVSNYSLLDPIAHADAESSLCKAANMCRLIQTFADTLQFHLEVFEGIYSSGVLFCTPSNQE</sequence>
<protein>
    <submittedName>
        <fullName evidence="1">Uncharacterized protein</fullName>
    </submittedName>
</protein>
<dbReference type="AlphaFoldDB" id="A0A9R1RVV8"/>
<dbReference type="Proteomes" id="UP000324705">
    <property type="component" value="Chromosome 3B"/>
</dbReference>
<dbReference type="Gramene" id="TRITD3Bv1G005700.1">
    <property type="protein sequence ID" value="TRITD3Bv1G005700.1"/>
    <property type="gene ID" value="TRITD3Bv1G005700"/>
</dbReference>
<keyword evidence="2" id="KW-1185">Reference proteome</keyword>
<dbReference type="EMBL" id="LT934116">
    <property type="protein sequence ID" value="VAH71052.1"/>
    <property type="molecule type" value="Genomic_DNA"/>
</dbReference>
<organism evidence="1 2">
    <name type="scientific">Triticum turgidum subsp. durum</name>
    <name type="common">Durum wheat</name>
    <name type="synonym">Triticum durum</name>
    <dbReference type="NCBI Taxonomy" id="4567"/>
    <lineage>
        <taxon>Eukaryota</taxon>
        <taxon>Viridiplantae</taxon>
        <taxon>Streptophyta</taxon>
        <taxon>Embryophyta</taxon>
        <taxon>Tracheophyta</taxon>
        <taxon>Spermatophyta</taxon>
        <taxon>Magnoliopsida</taxon>
        <taxon>Liliopsida</taxon>
        <taxon>Poales</taxon>
        <taxon>Poaceae</taxon>
        <taxon>BOP clade</taxon>
        <taxon>Pooideae</taxon>
        <taxon>Triticodae</taxon>
        <taxon>Triticeae</taxon>
        <taxon>Triticinae</taxon>
        <taxon>Triticum</taxon>
    </lineage>
</organism>
<reference evidence="1 2" key="1">
    <citation type="submission" date="2017-09" db="EMBL/GenBank/DDBJ databases">
        <authorList>
            <consortium name="International Durum Wheat Genome Sequencing Consortium (IDWGSC)"/>
            <person name="Milanesi L."/>
        </authorList>
    </citation>
    <scope>NUCLEOTIDE SEQUENCE [LARGE SCALE GENOMIC DNA]</scope>
    <source>
        <strain evidence="2">cv. Svevo</strain>
    </source>
</reference>
<gene>
    <name evidence="1" type="ORF">TRITD_3Bv1G005700</name>
</gene>
<evidence type="ECO:0000313" key="2">
    <source>
        <dbReference type="Proteomes" id="UP000324705"/>
    </source>
</evidence>
<accession>A0A9R1RVV8</accession>
<proteinExistence type="predicted"/>
<evidence type="ECO:0000313" key="1">
    <source>
        <dbReference type="EMBL" id="VAH71052.1"/>
    </source>
</evidence>
<name>A0A9R1RVV8_TRITD</name>